<proteinExistence type="predicted"/>
<dbReference type="WBParaSite" id="GPUH_0000465701-mRNA-1">
    <property type="protein sequence ID" value="GPUH_0000465701-mRNA-1"/>
    <property type="gene ID" value="GPUH_0000465701"/>
</dbReference>
<accession>A0A183D7F9</accession>
<reference evidence="1 2" key="2">
    <citation type="submission" date="2018-11" db="EMBL/GenBank/DDBJ databases">
        <authorList>
            <consortium name="Pathogen Informatics"/>
        </authorList>
    </citation>
    <scope>NUCLEOTIDE SEQUENCE [LARGE SCALE GENOMIC DNA]</scope>
</reference>
<name>A0A183D7F9_9BILA</name>
<evidence type="ECO:0000313" key="1">
    <source>
        <dbReference type="EMBL" id="VDK46469.1"/>
    </source>
</evidence>
<sequence>MQLRLVLLAVLSCRRRKKRLRSGRFRRLFFEKVIAKKKTLLDALMDLNLCLYRLLANIGPEVNIHTATSERKLLL</sequence>
<evidence type="ECO:0000313" key="2">
    <source>
        <dbReference type="Proteomes" id="UP000271098"/>
    </source>
</evidence>
<dbReference type="EMBL" id="UYRT01009036">
    <property type="protein sequence ID" value="VDK46469.1"/>
    <property type="molecule type" value="Genomic_DNA"/>
</dbReference>
<keyword evidence="2" id="KW-1185">Reference proteome</keyword>
<dbReference type="AlphaFoldDB" id="A0A183D7F9"/>
<reference evidence="3" key="1">
    <citation type="submission" date="2016-06" db="UniProtKB">
        <authorList>
            <consortium name="WormBaseParasite"/>
        </authorList>
    </citation>
    <scope>IDENTIFICATION</scope>
</reference>
<evidence type="ECO:0000313" key="3">
    <source>
        <dbReference type="WBParaSite" id="GPUH_0000465701-mRNA-1"/>
    </source>
</evidence>
<organism evidence="3">
    <name type="scientific">Gongylonema pulchrum</name>
    <dbReference type="NCBI Taxonomy" id="637853"/>
    <lineage>
        <taxon>Eukaryota</taxon>
        <taxon>Metazoa</taxon>
        <taxon>Ecdysozoa</taxon>
        <taxon>Nematoda</taxon>
        <taxon>Chromadorea</taxon>
        <taxon>Rhabditida</taxon>
        <taxon>Spirurina</taxon>
        <taxon>Spiruromorpha</taxon>
        <taxon>Spiruroidea</taxon>
        <taxon>Gongylonematidae</taxon>
        <taxon>Gongylonema</taxon>
    </lineage>
</organism>
<gene>
    <name evidence="1" type="ORF">GPUH_LOCUS4651</name>
</gene>
<protein>
    <submittedName>
        <fullName evidence="3">Secreted protein</fullName>
    </submittedName>
</protein>
<dbReference type="Proteomes" id="UP000271098">
    <property type="component" value="Unassembled WGS sequence"/>
</dbReference>